<gene>
    <name evidence="2" type="ORF">WOLCODRAFT_151898</name>
</gene>
<evidence type="ECO:0000313" key="3">
    <source>
        <dbReference type="Proteomes" id="UP000218811"/>
    </source>
</evidence>
<dbReference type="InterPro" id="IPR032514">
    <property type="entry name" value="GtaA_central"/>
</dbReference>
<protein>
    <recommendedName>
        <fullName evidence="1">Glutaminase A central domain-containing protein</fullName>
    </recommendedName>
</protein>
<dbReference type="EMBL" id="KB468124">
    <property type="protein sequence ID" value="PCH41861.1"/>
    <property type="molecule type" value="Genomic_DNA"/>
</dbReference>
<name>A0A2H3JJ23_WOLCO</name>
<reference evidence="2 3" key="1">
    <citation type="journal article" date="2012" name="Science">
        <title>The Paleozoic origin of enzymatic lignin decomposition reconstructed from 31 fungal genomes.</title>
        <authorList>
            <person name="Floudas D."/>
            <person name="Binder M."/>
            <person name="Riley R."/>
            <person name="Barry K."/>
            <person name="Blanchette R.A."/>
            <person name="Henrissat B."/>
            <person name="Martinez A.T."/>
            <person name="Otillar R."/>
            <person name="Spatafora J.W."/>
            <person name="Yadav J.S."/>
            <person name="Aerts A."/>
            <person name="Benoit I."/>
            <person name="Boyd A."/>
            <person name="Carlson A."/>
            <person name="Copeland A."/>
            <person name="Coutinho P.M."/>
            <person name="de Vries R.P."/>
            <person name="Ferreira P."/>
            <person name="Findley K."/>
            <person name="Foster B."/>
            <person name="Gaskell J."/>
            <person name="Glotzer D."/>
            <person name="Gorecki P."/>
            <person name="Heitman J."/>
            <person name="Hesse C."/>
            <person name="Hori C."/>
            <person name="Igarashi K."/>
            <person name="Jurgens J.A."/>
            <person name="Kallen N."/>
            <person name="Kersten P."/>
            <person name="Kohler A."/>
            <person name="Kuees U."/>
            <person name="Kumar T.K.A."/>
            <person name="Kuo A."/>
            <person name="LaButti K."/>
            <person name="Larrondo L.F."/>
            <person name="Lindquist E."/>
            <person name="Ling A."/>
            <person name="Lombard V."/>
            <person name="Lucas S."/>
            <person name="Lundell T."/>
            <person name="Martin R."/>
            <person name="McLaughlin D.J."/>
            <person name="Morgenstern I."/>
            <person name="Morin E."/>
            <person name="Murat C."/>
            <person name="Nagy L.G."/>
            <person name="Nolan M."/>
            <person name="Ohm R.A."/>
            <person name="Patyshakuliyeva A."/>
            <person name="Rokas A."/>
            <person name="Ruiz-Duenas F.J."/>
            <person name="Sabat G."/>
            <person name="Salamov A."/>
            <person name="Samejima M."/>
            <person name="Schmutz J."/>
            <person name="Slot J.C."/>
            <person name="St John F."/>
            <person name="Stenlid J."/>
            <person name="Sun H."/>
            <person name="Sun S."/>
            <person name="Syed K."/>
            <person name="Tsang A."/>
            <person name="Wiebenga A."/>
            <person name="Young D."/>
            <person name="Pisabarro A."/>
            <person name="Eastwood D.C."/>
            <person name="Martin F."/>
            <person name="Cullen D."/>
            <person name="Grigoriev I.V."/>
            <person name="Hibbett D.S."/>
        </authorList>
    </citation>
    <scope>NUCLEOTIDE SEQUENCE [LARGE SCALE GENOMIC DNA]</scope>
    <source>
        <strain evidence="2 3">MD-104</strain>
    </source>
</reference>
<evidence type="ECO:0000259" key="1">
    <source>
        <dbReference type="Pfam" id="PF16335"/>
    </source>
</evidence>
<sequence length="104" mass="11447">MAASWVQADADERNVANMTDLTVRGIIAIYAMSEMSRVAGNRCNTTRFISRSATTFMHEWQALELAGDAAHPPFSYSSCASSRVLAYHMYASTIHILETGLISQ</sequence>
<organism evidence="2 3">
    <name type="scientific">Wolfiporia cocos (strain MD-104)</name>
    <name type="common">Brown rot fungus</name>
    <dbReference type="NCBI Taxonomy" id="742152"/>
    <lineage>
        <taxon>Eukaryota</taxon>
        <taxon>Fungi</taxon>
        <taxon>Dikarya</taxon>
        <taxon>Basidiomycota</taxon>
        <taxon>Agaricomycotina</taxon>
        <taxon>Agaricomycetes</taxon>
        <taxon>Polyporales</taxon>
        <taxon>Phaeolaceae</taxon>
        <taxon>Wolfiporia</taxon>
    </lineage>
</organism>
<dbReference type="Pfam" id="PF16335">
    <property type="entry name" value="GtaA_6_Hairpin"/>
    <property type="match status" value="1"/>
</dbReference>
<dbReference type="AlphaFoldDB" id="A0A2H3JJ23"/>
<evidence type="ECO:0000313" key="2">
    <source>
        <dbReference type="EMBL" id="PCH41861.1"/>
    </source>
</evidence>
<accession>A0A2H3JJ23</accession>
<feature type="domain" description="Glutaminase A central" evidence="1">
    <location>
        <begin position="8"/>
        <end position="95"/>
    </location>
</feature>
<keyword evidence="3" id="KW-1185">Reference proteome</keyword>
<proteinExistence type="predicted"/>
<dbReference type="Proteomes" id="UP000218811">
    <property type="component" value="Unassembled WGS sequence"/>
</dbReference>